<gene>
    <name evidence="3" type="ORF">EPUS_04807</name>
</gene>
<dbReference type="InterPro" id="IPR010730">
    <property type="entry name" value="HET"/>
</dbReference>
<dbReference type="PANTHER" id="PTHR33112:SF9">
    <property type="entry name" value="HETEROKARYON INCOMPATIBILITY DOMAIN-CONTAINING PROTEIN"/>
    <property type="match status" value="1"/>
</dbReference>
<keyword evidence="4" id="KW-1185">Reference proteome</keyword>
<name>U1HU08_ENDPU</name>
<dbReference type="GeneID" id="19239761"/>
<evidence type="ECO:0000256" key="1">
    <source>
        <dbReference type="SAM" id="MobiDB-lite"/>
    </source>
</evidence>
<reference evidence="4" key="1">
    <citation type="journal article" date="2014" name="BMC Genomics">
        <title>Genome characteristics reveal the impact of lichenization on lichen-forming fungus Endocarpon pusillum Hedwig (Verrucariales, Ascomycota).</title>
        <authorList>
            <person name="Wang Y.-Y."/>
            <person name="Liu B."/>
            <person name="Zhang X.-Y."/>
            <person name="Zhou Q.-M."/>
            <person name="Zhang T."/>
            <person name="Li H."/>
            <person name="Yu Y.-F."/>
            <person name="Zhang X.-L."/>
            <person name="Hao X.-Y."/>
            <person name="Wang M."/>
            <person name="Wang L."/>
            <person name="Wei J.-C."/>
        </authorList>
    </citation>
    <scope>NUCLEOTIDE SEQUENCE [LARGE SCALE GENOMIC DNA]</scope>
    <source>
        <strain evidence="4">Z07020 / HMAS-L-300199</strain>
    </source>
</reference>
<dbReference type="eggNOG" id="ENOG502TBYT">
    <property type="taxonomic scope" value="Eukaryota"/>
</dbReference>
<dbReference type="Pfam" id="PF06985">
    <property type="entry name" value="HET"/>
    <property type="match status" value="1"/>
</dbReference>
<dbReference type="PANTHER" id="PTHR33112">
    <property type="entry name" value="DOMAIN PROTEIN, PUTATIVE-RELATED"/>
    <property type="match status" value="1"/>
</dbReference>
<feature type="compositionally biased region" description="Basic and acidic residues" evidence="1">
    <location>
        <begin position="290"/>
        <end position="299"/>
    </location>
</feature>
<dbReference type="HOGENOM" id="CLU_512905_0_0_1"/>
<dbReference type="EMBL" id="KE721051">
    <property type="protein sequence ID" value="ERF72754.1"/>
    <property type="molecule type" value="Genomic_DNA"/>
</dbReference>
<feature type="region of interest" description="Disordered" evidence="1">
    <location>
        <begin position="285"/>
        <end position="307"/>
    </location>
</feature>
<dbReference type="Proteomes" id="UP000019373">
    <property type="component" value="Unassembled WGS sequence"/>
</dbReference>
<evidence type="ECO:0000313" key="3">
    <source>
        <dbReference type="EMBL" id="ERF72754.1"/>
    </source>
</evidence>
<dbReference type="AlphaFoldDB" id="U1HU08"/>
<feature type="domain" description="Heterokaryon incompatibility" evidence="2">
    <location>
        <begin position="27"/>
        <end position="114"/>
    </location>
</feature>
<dbReference type="OrthoDB" id="5125733at2759"/>
<organism evidence="3 4">
    <name type="scientific">Endocarpon pusillum (strain Z07020 / HMAS-L-300199)</name>
    <name type="common">Lichen-forming fungus</name>
    <dbReference type="NCBI Taxonomy" id="1263415"/>
    <lineage>
        <taxon>Eukaryota</taxon>
        <taxon>Fungi</taxon>
        <taxon>Dikarya</taxon>
        <taxon>Ascomycota</taxon>
        <taxon>Pezizomycotina</taxon>
        <taxon>Eurotiomycetes</taxon>
        <taxon>Chaetothyriomycetidae</taxon>
        <taxon>Verrucariales</taxon>
        <taxon>Verrucariaceae</taxon>
        <taxon>Endocarpon</taxon>
    </lineage>
</organism>
<accession>U1HU08</accession>
<evidence type="ECO:0000313" key="4">
    <source>
        <dbReference type="Proteomes" id="UP000019373"/>
    </source>
</evidence>
<dbReference type="RefSeq" id="XP_007801642.1">
    <property type="nucleotide sequence ID" value="XM_007803451.1"/>
</dbReference>
<evidence type="ECO:0000259" key="2">
    <source>
        <dbReference type="Pfam" id="PF06985"/>
    </source>
</evidence>
<sequence>MRHRQGQWQNSDGRLSIPLHRTPACESEDWDRNAASLWAIYANSYLTVAATASSDPSQGLFRSRSTATLSNGIVEVVAGNGKLRAGTYCCYDEDEWRALVDIAPLNQRAWVLFECFEFKASERFAQGIPPRYGSSSARDWYPWASPSEVEPEELLPMWQAFVQDYVYMNLTYPSDKMVAISALARQVSTLVPSSGEYLAGLWEYSLLGQLCWESSLHATRASEHRAPSWSWMSIDGPILSSFKQNATRVKAVARLLNATTEWTTSPFTSVVGGYLRLSAPLLRVDTMEPQPDRPDERPRRSTSGPDAELIEMIRSNDHPDYTGETMLSFGISQDGLPTGPNGSNIIGDGSQGWLDEEIELEKLVQLKPVFLPVFCIFDSTFGEWEIEILRGLILAKAEDQGPGTYRRIGVAEINEYELAEFLCSLGNQEYEDDTENVVQQQSGSHDIVTANLSASDRIKLDEFVPERWTGKELPLENMPRDFLCHEVVIVRIRFTPLLPFPSALKRYGADFNPSTFSLALANPQFSTLSKP</sequence>
<protein>
    <recommendedName>
        <fullName evidence="2">Heterokaryon incompatibility domain-containing protein</fullName>
    </recommendedName>
</protein>
<proteinExistence type="predicted"/>